<dbReference type="Gene3D" id="3.90.550.10">
    <property type="entry name" value="Spore Coat Polysaccharide Biosynthesis Protein SpsA, Chain A"/>
    <property type="match status" value="1"/>
</dbReference>
<dbReference type="KEGG" id="mbas:ALGA_1723"/>
<proteinExistence type="predicted"/>
<dbReference type="InterPro" id="IPR029044">
    <property type="entry name" value="Nucleotide-diphossugar_trans"/>
</dbReference>
<dbReference type="InterPro" id="IPR050256">
    <property type="entry name" value="Glycosyltransferase_2"/>
</dbReference>
<keyword evidence="3 9" id="KW-0808">Transferase</keyword>
<dbReference type="AlphaFoldDB" id="A0A1Y1CIB7"/>
<name>A0A1Y1CIB7_9BACT</name>
<keyword evidence="2 9" id="KW-0328">Glycosyltransferase</keyword>
<keyword evidence="7" id="KW-0472">Membrane</keyword>
<feature type="domain" description="Glycosyltransferase 2-like" evidence="8">
    <location>
        <begin position="11"/>
        <end position="146"/>
    </location>
</feature>
<protein>
    <submittedName>
        <fullName evidence="9">Dolichol-phosphate mannosyltransferase</fullName>
    </submittedName>
</protein>
<keyword evidence="5" id="KW-0448">Lipopolysaccharide biosynthesis</keyword>
<dbReference type="GO" id="GO:0099621">
    <property type="term" value="F:undecaprenyl-phosphate 4-deoxy-4-formamido-L-arabinose transferase activity"/>
    <property type="evidence" value="ECO:0007669"/>
    <property type="project" value="TreeGrafter"/>
</dbReference>
<evidence type="ECO:0000256" key="1">
    <source>
        <dbReference type="ARBA" id="ARBA00022475"/>
    </source>
</evidence>
<gene>
    <name evidence="9" type="ORF">ALGA_1723</name>
</gene>
<evidence type="ECO:0000256" key="7">
    <source>
        <dbReference type="ARBA" id="ARBA00023136"/>
    </source>
</evidence>
<dbReference type="GO" id="GO:0005886">
    <property type="term" value="C:plasma membrane"/>
    <property type="evidence" value="ECO:0007669"/>
    <property type="project" value="TreeGrafter"/>
</dbReference>
<evidence type="ECO:0000256" key="2">
    <source>
        <dbReference type="ARBA" id="ARBA00022676"/>
    </source>
</evidence>
<keyword evidence="4" id="KW-0812">Transmembrane</keyword>
<sequence>MNQQAIEFELTIIVPVFNEEDNMVRVKEEFTAYFASSKYKSKVLFVNDGSSDGSQKMIEEICKGSDQFSYLELSKNHGLSTAIKAGFDNTTTPFVGYIDSDLQTTPFDFDLLMEHRNEFALVTGVRQNRKDTFVKNMSSKIANGFRRYMTKDTAEDTGCPLKIMKTEYAKKMPFFTGMHRFIPALIMLQEGEIKQVPVRHFPRIAGEAKYHLFNRLAGPFKDCFAYRWMKKRYINYEITSRS</sequence>
<evidence type="ECO:0000313" key="10">
    <source>
        <dbReference type="Proteomes" id="UP000218267"/>
    </source>
</evidence>
<dbReference type="Proteomes" id="UP000218267">
    <property type="component" value="Chromosome"/>
</dbReference>
<keyword evidence="10" id="KW-1185">Reference proteome</keyword>
<dbReference type="Pfam" id="PF00535">
    <property type="entry name" value="Glycos_transf_2"/>
    <property type="match status" value="1"/>
</dbReference>
<evidence type="ECO:0000256" key="4">
    <source>
        <dbReference type="ARBA" id="ARBA00022692"/>
    </source>
</evidence>
<dbReference type="PANTHER" id="PTHR48090">
    <property type="entry name" value="UNDECAPRENYL-PHOSPHATE 4-DEOXY-4-FORMAMIDO-L-ARABINOSE TRANSFERASE-RELATED"/>
    <property type="match status" value="1"/>
</dbReference>
<evidence type="ECO:0000259" key="8">
    <source>
        <dbReference type="Pfam" id="PF00535"/>
    </source>
</evidence>
<organism evidence="9 10">
    <name type="scientific">Labilibaculum antarcticum</name>
    <dbReference type="NCBI Taxonomy" id="1717717"/>
    <lineage>
        <taxon>Bacteria</taxon>
        <taxon>Pseudomonadati</taxon>
        <taxon>Bacteroidota</taxon>
        <taxon>Bacteroidia</taxon>
        <taxon>Marinilabiliales</taxon>
        <taxon>Marinifilaceae</taxon>
        <taxon>Labilibaculum</taxon>
    </lineage>
</organism>
<reference evidence="9 10" key="1">
    <citation type="journal article" date="2018" name="Mar. Genomics">
        <title>Complete genome sequence of Marinifilaceae bacterium strain SPP2, isolated from the Antarctic marine sediment.</title>
        <authorList>
            <person name="Watanabe M."/>
            <person name="Kojima H."/>
            <person name="Fukui M."/>
        </authorList>
    </citation>
    <scope>NUCLEOTIDE SEQUENCE [LARGE SCALE GENOMIC DNA]</scope>
    <source>
        <strain evidence="9 10">SPP2</strain>
    </source>
</reference>
<accession>A0A1Y1CIB7</accession>
<keyword evidence="1" id="KW-1003">Cell membrane</keyword>
<evidence type="ECO:0000313" key="9">
    <source>
        <dbReference type="EMBL" id="BAX80097.1"/>
    </source>
</evidence>
<keyword evidence="6" id="KW-1133">Transmembrane helix</keyword>
<dbReference type="RefSeq" id="WP_197705733.1">
    <property type="nucleotide sequence ID" value="NZ_AP018042.1"/>
</dbReference>
<dbReference type="PANTHER" id="PTHR48090:SF3">
    <property type="entry name" value="UNDECAPRENYL-PHOSPHATE 4-DEOXY-4-FORMAMIDO-L-ARABINOSE TRANSFERASE"/>
    <property type="match status" value="1"/>
</dbReference>
<dbReference type="InterPro" id="IPR001173">
    <property type="entry name" value="Glyco_trans_2-like"/>
</dbReference>
<reference evidence="10" key="2">
    <citation type="journal article" date="2020" name="Antonie Van Leeuwenhoek">
        <title>Labilibaculum antarcticum sp. nov., a novel facultative anaerobic, psychrotorelant bacterium isolated from marine sediment of Antarctica.</title>
        <authorList>
            <person name="Watanabe M."/>
            <person name="Kojima H."/>
            <person name="Fukui M."/>
        </authorList>
    </citation>
    <scope>NUCLEOTIDE SEQUENCE [LARGE SCALE GENOMIC DNA]</scope>
    <source>
        <strain evidence="10">SPP2</strain>
    </source>
</reference>
<dbReference type="EMBL" id="AP018042">
    <property type="protein sequence ID" value="BAX80097.1"/>
    <property type="molecule type" value="Genomic_DNA"/>
</dbReference>
<dbReference type="SUPFAM" id="SSF53448">
    <property type="entry name" value="Nucleotide-diphospho-sugar transferases"/>
    <property type="match status" value="1"/>
</dbReference>
<evidence type="ECO:0000256" key="6">
    <source>
        <dbReference type="ARBA" id="ARBA00022989"/>
    </source>
</evidence>
<dbReference type="GO" id="GO:0009103">
    <property type="term" value="P:lipopolysaccharide biosynthetic process"/>
    <property type="evidence" value="ECO:0007669"/>
    <property type="project" value="UniProtKB-KW"/>
</dbReference>
<evidence type="ECO:0000256" key="3">
    <source>
        <dbReference type="ARBA" id="ARBA00022679"/>
    </source>
</evidence>
<evidence type="ECO:0000256" key="5">
    <source>
        <dbReference type="ARBA" id="ARBA00022985"/>
    </source>
</evidence>